<dbReference type="PANTHER" id="PTHR16537">
    <property type="entry name" value="SJOEGREN SYNDROME/SCLERODERMA AUTOANTIGEN 1"/>
    <property type="match status" value="1"/>
</dbReference>
<feature type="region of interest" description="Disordered" evidence="1">
    <location>
        <begin position="197"/>
        <end position="253"/>
    </location>
</feature>
<feature type="region of interest" description="Disordered" evidence="1">
    <location>
        <begin position="53"/>
        <end position="109"/>
    </location>
</feature>
<dbReference type="STRING" id="2282107.A0A286UNE5"/>
<organism evidence="2 3">
    <name type="scientific">Pyrrhoderma noxium</name>
    <dbReference type="NCBI Taxonomy" id="2282107"/>
    <lineage>
        <taxon>Eukaryota</taxon>
        <taxon>Fungi</taxon>
        <taxon>Dikarya</taxon>
        <taxon>Basidiomycota</taxon>
        <taxon>Agaricomycotina</taxon>
        <taxon>Agaricomycetes</taxon>
        <taxon>Hymenochaetales</taxon>
        <taxon>Hymenochaetaceae</taxon>
        <taxon>Pyrrhoderma</taxon>
    </lineage>
</organism>
<feature type="compositionally biased region" description="Basic and acidic residues" evidence="1">
    <location>
        <begin position="240"/>
        <end position="252"/>
    </location>
</feature>
<name>A0A286UNE5_9AGAM</name>
<feature type="compositionally biased region" description="Low complexity" evidence="1">
    <location>
        <begin position="77"/>
        <end position="97"/>
    </location>
</feature>
<dbReference type="OrthoDB" id="28939at2759"/>
<comment type="caution">
    <text evidence="2">The sequence shown here is derived from an EMBL/GenBank/DDBJ whole genome shotgun (WGS) entry which is preliminary data.</text>
</comment>
<sequence>MTAIDVSSKLGEYMLKGWVLTDDICPNKNCPVPLMRSPKNQVPQTFFCANCDGGPRSQSSSTPARSPPVVIQVPGQSSPSVHSSSASTISRSSTPPTDLSSNPESPDFALPVESAESIRRRQQSDEASSEIGKRLLRGWAMLADECPNEHCYGIPLVRPPLPGGKDPRKECVICNRIYVDEKDAAELERLIATKQIASSSRSPLNPTPISTSDISSPLRVQNNNNNATAMSSTGTPISEVDNKKEPRKETESKVISQSYSTVLELSSSSLEVALQTLTERLSVQSGHSSGIDPRAEYAMFPKQKPSWVKVNSYSFKACLRAGHKNDLAYPMSPDLVY</sequence>
<evidence type="ECO:0000313" key="2">
    <source>
        <dbReference type="EMBL" id="PAV21069.1"/>
    </source>
</evidence>
<accession>A0A286UNE5</accession>
<reference evidence="2 3" key="1">
    <citation type="journal article" date="2017" name="Mol. Ecol.">
        <title>Comparative and population genomic landscape of Phellinus noxius: A hypervariable fungus causing root rot in trees.</title>
        <authorList>
            <person name="Chung C.L."/>
            <person name="Lee T.J."/>
            <person name="Akiba M."/>
            <person name="Lee H.H."/>
            <person name="Kuo T.H."/>
            <person name="Liu D."/>
            <person name="Ke H.M."/>
            <person name="Yokoi T."/>
            <person name="Roa M.B."/>
            <person name="Lu M.J."/>
            <person name="Chang Y.Y."/>
            <person name="Ann P.J."/>
            <person name="Tsai J.N."/>
            <person name="Chen C.Y."/>
            <person name="Tzean S.S."/>
            <person name="Ota Y."/>
            <person name="Hattori T."/>
            <person name="Sahashi N."/>
            <person name="Liou R.F."/>
            <person name="Kikuchi T."/>
            <person name="Tsai I.J."/>
        </authorList>
    </citation>
    <scope>NUCLEOTIDE SEQUENCE [LARGE SCALE GENOMIC DNA]</scope>
    <source>
        <strain evidence="2 3">FFPRI411160</strain>
    </source>
</reference>
<dbReference type="InterPro" id="IPR051888">
    <property type="entry name" value="UPF0148_domain"/>
</dbReference>
<proteinExistence type="predicted"/>
<dbReference type="PANTHER" id="PTHR16537:SF1">
    <property type="entry name" value="PROTEIN ZNRD2"/>
    <property type="match status" value="1"/>
</dbReference>
<dbReference type="AlphaFoldDB" id="A0A286UNE5"/>
<dbReference type="EMBL" id="NBII01000003">
    <property type="protein sequence ID" value="PAV21069.1"/>
    <property type="molecule type" value="Genomic_DNA"/>
</dbReference>
<keyword evidence="3" id="KW-1185">Reference proteome</keyword>
<feature type="compositionally biased region" description="Polar residues" evidence="1">
    <location>
        <begin position="227"/>
        <end position="236"/>
    </location>
</feature>
<dbReference type="InParanoid" id="A0A286UNE5"/>
<gene>
    <name evidence="2" type="ORF">PNOK_0369600</name>
</gene>
<protein>
    <submittedName>
        <fullName evidence="2">Sjogrens syndrome scleroderma autoantigen 1 family</fullName>
    </submittedName>
</protein>
<dbReference type="InterPro" id="IPR009563">
    <property type="entry name" value="SSSCA1"/>
</dbReference>
<feature type="compositionally biased region" description="Low complexity" evidence="1">
    <location>
        <begin position="207"/>
        <end position="226"/>
    </location>
</feature>
<evidence type="ECO:0000313" key="3">
    <source>
        <dbReference type="Proteomes" id="UP000217199"/>
    </source>
</evidence>
<evidence type="ECO:0000256" key="1">
    <source>
        <dbReference type="SAM" id="MobiDB-lite"/>
    </source>
</evidence>
<dbReference type="Proteomes" id="UP000217199">
    <property type="component" value="Unassembled WGS sequence"/>
</dbReference>
<dbReference type="Pfam" id="PF06677">
    <property type="entry name" value="Auto_anti-p27"/>
    <property type="match status" value="2"/>
</dbReference>